<reference evidence="1" key="1">
    <citation type="journal article" date="2022" name="bioRxiv">
        <title>Sequencing and chromosome-scale assembly of the giantPleurodeles waltlgenome.</title>
        <authorList>
            <person name="Brown T."/>
            <person name="Elewa A."/>
            <person name="Iarovenko S."/>
            <person name="Subramanian E."/>
            <person name="Araus A.J."/>
            <person name="Petzold A."/>
            <person name="Susuki M."/>
            <person name="Suzuki K.-i.T."/>
            <person name="Hayashi T."/>
            <person name="Toyoda A."/>
            <person name="Oliveira C."/>
            <person name="Osipova E."/>
            <person name="Leigh N.D."/>
            <person name="Simon A."/>
            <person name="Yun M.H."/>
        </authorList>
    </citation>
    <scope>NUCLEOTIDE SEQUENCE</scope>
    <source>
        <strain evidence="1">20211129_DDA</strain>
        <tissue evidence="1">Liver</tissue>
    </source>
</reference>
<evidence type="ECO:0000313" key="2">
    <source>
        <dbReference type="Proteomes" id="UP001066276"/>
    </source>
</evidence>
<protein>
    <recommendedName>
        <fullName evidence="3">LIM zinc-binding domain-containing protein</fullName>
    </recommendedName>
</protein>
<dbReference type="AlphaFoldDB" id="A0AAV7VN23"/>
<proteinExistence type="predicted"/>
<evidence type="ECO:0000313" key="1">
    <source>
        <dbReference type="EMBL" id="KAJ1202092.1"/>
    </source>
</evidence>
<keyword evidence="2" id="KW-1185">Reference proteome</keyword>
<gene>
    <name evidence="1" type="ORF">NDU88_005894</name>
</gene>
<evidence type="ECO:0008006" key="3">
    <source>
        <dbReference type="Google" id="ProtNLM"/>
    </source>
</evidence>
<dbReference type="EMBL" id="JANPWB010000003">
    <property type="protein sequence ID" value="KAJ1202092.1"/>
    <property type="molecule type" value="Genomic_DNA"/>
</dbReference>
<comment type="caution">
    <text evidence="1">The sequence shown here is derived from an EMBL/GenBank/DDBJ whole genome shotgun (WGS) entry which is preliminary data.</text>
</comment>
<sequence>MAHARRLSDYRDGAVQQMQCAALVPECHLLQRQVILQPMGRRNLPLGFLKWGKPRDTTMSLRWPLPQTGPSGGTHGYTSWGFQKQEMAWCRRAELDAGGDQEAVCIAEPPLILLMACGRPPGESCAACLVQKVRPAQIKERWAYRHLALWHAGCQKCHKTLTGGESRCRLLRGQCLLACLCC</sequence>
<dbReference type="Proteomes" id="UP001066276">
    <property type="component" value="Chromosome 2_1"/>
</dbReference>
<organism evidence="1 2">
    <name type="scientific">Pleurodeles waltl</name>
    <name type="common">Iberian ribbed newt</name>
    <dbReference type="NCBI Taxonomy" id="8319"/>
    <lineage>
        <taxon>Eukaryota</taxon>
        <taxon>Metazoa</taxon>
        <taxon>Chordata</taxon>
        <taxon>Craniata</taxon>
        <taxon>Vertebrata</taxon>
        <taxon>Euteleostomi</taxon>
        <taxon>Amphibia</taxon>
        <taxon>Batrachia</taxon>
        <taxon>Caudata</taxon>
        <taxon>Salamandroidea</taxon>
        <taxon>Salamandridae</taxon>
        <taxon>Pleurodelinae</taxon>
        <taxon>Pleurodeles</taxon>
    </lineage>
</organism>
<accession>A0AAV7VN23</accession>
<name>A0AAV7VN23_PLEWA</name>